<evidence type="ECO:0000313" key="11">
    <source>
        <dbReference type="Proteomes" id="UP000030746"/>
    </source>
</evidence>
<dbReference type="HOGENOM" id="CLU_1286122_0_0_1"/>
<feature type="transmembrane region" description="Helical" evidence="8">
    <location>
        <begin position="20"/>
        <end position="38"/>
    </location>
</feature>
<feature type="transmembrane region" description="Helical" evidence="8">
    <location>
        <begin position="178"/>
        <end position="202"/>
    </location>
</feature>
<organism evidence="10 11">
    <name type="scientific">Lottia gigantea</name>
    <name type="common">Giant owl limpet</name>
    <dbReference type="NCBI Taxonomy" id="225164"/>
    <lineage>
        <taxon>Eukaryota</taxon>
        <taxon>Metazoa</taxon>
        <taxon>Spiralia</taxon>
        <taxon>Lophotrochozoa</taxon>
        <taxon>Mollusca</taxon>
        <taxon>Gastropoda</taxon>
        <taxon>Patellogastropoda</taxon>
        <taxon>Lottioidea</taxon>
        <taxon>Lottiidae</taxon>
        <taxon>Lottia</taxon>
    </lineage>
</organism>
<evidence type="ECO:0000256" key="3">
    <source>
        <dbReference type="ARBA" id="ARBA00022989"/>
    </source>
</evidence>
<keyword evidence="5 8" id="KW-0472">Membrane</keyword>
<feature type="non-terminal residue" evidence="10">
    <location>
        <position position="215"/>
    </location>
</feature>
<dbReference type="InterPro" id="IPR000276">
    <property type="entry name" value="GPCR_Rhodpsn"/>
</dbReference>
<dbReference type="OrthoDB" id="9990906at2759"/>
<dbReference type="RefSeq" id="XP_009054710.1">
    <property type="nucleotide sequence ID" value="XM_009056462.1"/>
</dbReference>
<dbReference type="CTD" id="20252146"/>
<feature type="non-terminal residue" evidence="10">
    <location>
        <position position="1"/>
    </location>
</feature>
<dbReference type="PANTHER" id="PTHR24243">
    <property type="entry name" value="G-PROTEIN COUPLED RECEPTOR"/>
    <property type="match status" value="1"/>
</dbReference>
<evidence type="ECO:0000256" key="2">
    <source>
        <dbReference type="ARBA" id="ARBA00022692"/>
    </source>
</evidence>
<evidence type="ECO:0000256" key="1">
    <source>
        <dbReference type="ARBA" id="ARBA00004141"/>
    </source>
</evidence>
<dbReference type="STRING" id="225164.V4ACI2"/>
<accession>V4ACI2</accession>
<dbReference type="PANTHER" id="PTHR24243:SF233">
    <property type="entry name" value="THYROTROPIN-RELEASING HORMONE RECEPTOR"/>
    <property type="match status" value="1"/>
</dbReference>
<feature type="transmembrane region" description="Helical" evidence="8">
    <location>
        <begin position="128"/>
        <end position="149"/>
    </location>
</feature>
<dbReference type="Pfam" id="PF00001">
    <property type="entry name" value="7tm_1"/>
    <property type="match status" value="1"/>
</dbReference>
<name>V4ACI2_LOTGI</name>
<keyword evidence="4" id="KW-0297">G-protein coupled receptor</keyword>
<keyword evidence="3 8" id="KW-1133">Transmembrane helix</keyword>
<keyword evidence="11" id="KW-1185">Reference proteome</keyword>
<evidence type="ECO:0000313" key="10">
    <source>
        <dbReference type="EMBL" id="ESO94552.1"/>
    </source>
</evidence>
<proteinExistence type="predicted"/>
<gene>
    <name evidence="10" type="ORF">LOTGIDRAFT_74710</name>
</gene>
<feature type="domain" description="G-protein coupled receptors family 1 profile" evidence="9">
    <location>
        <begin position="29"/>
        <end position="215"/>
    </location>
</feature>
<dbReference type="AlphaFoldDB" id="V4ACI2"/>
<evidence type="ECO:0000256" key="5">
    <source>
        <dbReference type="ARBA" id="ARBA00023136"/>
    </source>
</evidence>
<keyword evidence="6" id="KW-0675">Receptor</keyword>
<dbReference type="Proteomes" id="UP000030746">
    <property type="component" value="Unassembled WGS sequence"/>
</dbReference>
<evidence type="ECO:0000256" key="8">
    <source>
        <dbReference type="SAM" id="Phobius"/>
    </source>
</evidence>
<dbReference type="InterPro" id="IPR017452">
    <property type="entry name" value="GPCR_Rhodpsn_7TM"/>
</dbReference>
<protein>
    <recommendedName>
        <fullName evidence="9">G-protein coupled receptors family 1 profile domain-containing protein</fullName>
    </recommendedName>
</protein>
<evidence type="ECO:0000256" key="6">
    <source>
        <dbReference type="ARBA" id="ARBA00023170"/>
    </source>
</evidence>
<dbReference type="SUPFAM" id="SSF81321">
    <property type="entry name" value="Family A G protein-coupled receptor-like"/>
    <property type="match status" value="1"/>
</dbReference>
<dbReference type="EMBL" id="KB201802">
    <property type="protein sequence ID" value="ESO94552.1"/>
    <property type="molecule type" value="Genomic_DNA"/>
</dbReference>
<dbReference type="Gene3D" id="1.20.1070.10">
    <property type="entry name" value="Rhodopsin 7-helix transmembrane proteins"/>
    <property type="match status" value="1"/>
</dbReference>
<comment type="subcellular location">
    <subcellularLocation>
        <location evidence="1">Membrane</location>
        <topology evidence="1">Multi-pass membrane protein</topology>
    </subcellularLocation>
</comment>
<keyword evidence="2 8" id="KW-0812">Transmembrane</keyword>
<sequence>IQLYSEFAPERIWVDRLVTPFMYAIGFPGNIISLMVWIQKRMRHSSGCYLAALALDDLIFLCLHIVYEVQTVWGINVLNVQFVCQAYPVVYMAVQYLSPLLVLGFTVERYISICHPFKREKFCTTKRAKIVIVFLTILAFSMSCIQGYFYTLLQIGDSTECGPRFVVRDGGTRSIFNVWNICIEMCVFLVIPLSVLTLNIMVIRELRRLSQVETQ</sequence>
<evidence type="ECO:0000256" key="4">
    <source>
        <dbReference type="ARBA" id="ARBA00023040"/>
    </source>
</evidence>
<reference evidence="10 11" key="1">
    <citation type="journal article" date="2013" name="Nature">
        <title>Insights into bilaterian evolution from three spiralian genomes.</title>
        <authorList>
            <person name="Simakov O."/>
            <person name="Marletaz F."/>
            <person name="Cho S.J."/>
            <person name="Edsinger-Gonzales E."/>
            <person name="Havlak P."/>
            <person name="Hellsten U."/>
            <person name="Kuo D.H."/>
            <person name="Larsson T."/>
            <person name="Lv J."/>
            <person name="Arendt D."/>
            <person name="Savage R."/>
            <person name="Osoegawa K."/>
            <person name="de Jong P."/>
            <person name="Grimwood J."/>
            <person name="Chapman J.A."/>
            <person name="Shapiro H."/>
            <person name="Aerts A."/>
            <person name="Otillar R.P."/>
            <person name="Terry A.Y."/>
            <person name="Boore J.L."/>
            <person name="Grigoriev I.V."/>
            <person name="Lindberg D.R."/>
            <person name="Seaver E.C."/>
            <person name="Weisblat D.A."/>
            <person name="Putnam N.H."/>
            <person name="Rokhsar D.S."/>
        </authorList>
    </citation>
    <scope>NUCLEOTIDE SEQUENCE [LARGE SCALE GENOMIC DNA]</scope>
</reference>
<dbReference type="KEGG" id="lgi:LOTGIDRAFT_74710"/>
<feature type="transmembrane region" description="Helical" evidence="8">
    <location>
        <begin position="50"/>
        <end position="67"/>
    </location>
</feature>
<feature type="transmembrane region" description="Helical" evidence="8">
    <location>
        <begin position="87"/>
        <end position="107"/>
    </location>
</feature>
<dbReference type="GO" id="GO:0004930">
    <property type="term" value="F:G protein-coupled receptor activity"/>
    <property type="evidence" value="ECO:0007669"/>
    <property type="project" value="UniProtKB-KW"/>
</dbReference>
<evidence type="ECO:0000259" key="9">
    <source>
        <dbReference type="PROSITE" id="PS50262"/>
    </source>
</evidence>
<keyword evidence="7" id="KW-0807">Transducer</keyword>
<dbReference type="GO" id="GO:0005886">
    <property type="term" value="C:plasma membrane"/>
    <property type="evidence" value="ECO:0007669"/>
    <property type="project" value="TreeGrafter"/>
</dbReference>
<dbReference type="OMA" id="FISICHP"/>
<evidence type="ECO:0000256" key="7">
    <source>
        <dbReference type="ARBA" id="ARBA00023224"/>
    </source>
</evidence>
<dbReference type="GeneID" id="20252146"/>
<dbReference type="PROSITE" id="PS50262">
    <property type="entry name" value="G_PROTEIN_RECEP_F1_2"/>
    <property type="match status" value="1"/>
</dbReference>